<dbReference type="SUPFAM" id="SSF55729">
    <property type="entry name" value="Acyl-CoA N-acyltransferases (Nat)"/>
    <property type="match status" value="1"/>
</dbReference>
<accession>A0A1Y2LT30</accession>
<sequence>MIATMDKKVWEWKRTAGPHRFVISTARELLPYAFVQEAFADNAMFWAKPMSAADLETMLNNSCTLGLYKVESNGSLTAVGMARLVTDFVTLAYLTDVYLQDNTRGLGLGKWMIQCCREVALGVPELRFMLLLTGSEQAQQLYRRECGMERFGDEHALAAMGARRTKLAEAAGATKHQDQGSGSGSDSAA</sequence>
<organism evidence="3 4">
    <name type="scientific">Epicoccum nigrum</name>
    <name type="common">Soil fungus</name>
    <name type="synonym">Epicoccum purpurascens</name>
    <dbReference type="NCBI Taxonomy" id="105696"/>
    <lineage>
        <taxon>Eukaryota</taxon>
        <taxon>Fungi</taxon>
        <taxon>Dikarya</taxon>
        <taxon>Ascomycota</taxon>
        <taxon>Pezizomycotina</taxon>
        <taxon>Dothideomycetes</taxon>
        <taxon>Pleosporomycetidae</taxon>
        <taxon>Pleosporales</taxon>
        <taxon>Pleosporineae</taxon>
        <taxon>Didymellaceae</taxon>
        <taxon>Epicoccum</taxon>
    </lineage>
</organism>
<dbReference type="OMA" id="DMVWWAG"/>
<dbReference type="InterPro" id="IPR016181">
    <property type="entry name" value="Acyl_CoA_acyltransferase"/>
</dbReference>
<reference evidence="3 4" key="1">
    <citation type="journal article" date="2017" name="Genome Announc.">
        <title>Genome sequence of the saprophytic ascomycete Epicoccum nigrum ICMP 19927 strain isolated from New Zealand.</title>
        <authorList>
            <person name="Fokin M."/>
            <person name="Fleetwood D."/>
            <person name="Weir B.S."/>
            <person name="Villas-Boas S.G."/>
        </authorList>
    </citation>
    <scope>NUCLEOTIDE SEQUENCE [LARGE SCALE GENOMIC DNA]</scope>
    <source>
        <strain evidence="3 4">ICMP 19927</strain>
    </source>
</reference>
<keyword evidence="4" id="KW-1185">Reference proteome</keyword>
<evidence type="ECO:0000256" key="1">
    <source>
        <dbReference type="SAM" id="MobiDB-lite"/>
    </source>
</evidence>
<dbReference type="InParanoid" id="A0A1Y2LT30"/>
<proteinExistence type="predicted"/>
<dbReference type="Pfam" id="PF00583">
    <property type="entry name" value="Acetyltransf_1"/>
    <property type="match status" value="1"/>
</dbReference>
<name>A0A1Y2LT30_EPING</name>
<dbReference type="STRING" id="105696.A0A1Y2LT30"/>
<feature type="domain" description="N-acetyltransferase" evidence="2">
    <location>
        <begin position="24"/>
        <end position="165"/>
    </location>
</feature>
<dbReference type="InterPro" id="IPR053144">
    <property type="entry name" value="Acetyltransferase_Butenolide"/>
</dbReference>
<dbReference type="Proteomes" id="UP000193240">
    <property type="component" value="Unassembled WGS sequence"/>
</dbReference>
<protein>
    <recommendedName>
        <fullName evidence="2">N-acetyltransferase domain-containing protein</fullName>
    </recommendedName>
</protein>
<dbReference type="EMBL" id="KZ107849">
    <property type="protein sequence ID" value="OSS47044.1"/>
    <property type="molecule type" value="Genomic_DNA"/>
</dbReference>
<feature type="region of interest" description="Disordered" evidence="1">
    <location>
        <begin position="168"/>
        <end position="189"/>
    </location>
</feature>
<dbReference type="GO" id="GO:0016747">
    <property type="term" value="F:acyltransferase activity, transferring groups other than amino-acyl groups"/>
    <property type="evidence" value="ECO:0007669"/>
    <property type="project" value="InterPro"/>
</dbReference>
<dbReference type="PANTHER" id="PTHR43233:SF1">
    <property type="entry name" value="FAMILY N-ACETYLTRANSFERASE, PUTATIVE (AFU_ORTHOLOGUE AFUA_6G03350)-RELATED"/>
    <property type="match status" value="1"/>
</dbReference>
<dbReference type="AlphaFoldDB" id="A0A1Y2LT30"/>
<evidence type="ECO:0000313" key="3">
    <source>
        <dbReference type="EMBL" id="OSS47044.1"/>
    </source>
</evidence>
<evidence type="ECO:0000313" key="4">
    <source>
        <dbReference type="Proteomes" id="UP000193240"/>
    </source>
</evidence>
<dbReference type="PROSITE" id="PS51186">
    <property type="entry name" value="GNAT"/>
    <property type="match status" value="1"/>
</dbReference>
<evidence type="ECO:0000259" key="2">
    <source>
        <dbReference type="PROSITE" id="PS51186"/>
    </source>
</evidence>
<dbReference type="Gene3D" id="3.40.630.30">
    <property type="match status" value="1"/>
</dbReference>
<dbReference type="PANTHER" id="PTHR43233">
    <property type="entry name" value="FAMILY N-ACETYLTRANSFERASE, PUTATIVE (AFU_ORTHOLOGUE AFUA_6G03350)-RELATED"/>
    <property type="match status" value="1"/>
</dbReference>
<gene>
    <name evidence="3" type="ORF">B5807_09872</name>
</gene>
<dbReference type="InterPro" id="IPR000182">
    <property type="entry name" value="GNAT_dom"/>
</dbReference>